<accession>A0AA37TXF8</accession>
<gene>
    <name evidence="1" type="ORF">GCM10010873_26570</name>
</gene>
<protein>
    <submittedName>
        <fullName evidence="1">Uncharacterized protein</fullName>
    </submittedName>
</protein>
<comment type="caution">
    <text evidence="1">The sequence shown here is derived from an EMBL/GenBank/DDBJ whole genome shotgun (WGS) entry which is preliminary data.</text>
</comment>
<sequence>MRVTFPHLLLDQAGRFRLSGQSRESQEGLSGAVTTVASLSAHWTAQITFALKGEASHLAFQAFMAGMEGNLGRTLVPAVGRYRPVDRDGHGIARGGIAHLSGAETFEHFGFENAPVPMMVLGAAAALRATQIKVVNSNTTGLRPGQRFSIGEGLYEAQLVWIDGSDCWVQFQPPLRKAAASGAALVLDHPACLMQRSDEGDGGYDERMTRLQSVTLNFREAI</sequence>
<organism evidence="1 2">
    <name type="scientific">Cypionkella aquatica</name>
    <dbReference type="NCBI Taxonomy" id="1756042"/>
    <lineage>
        <taxon>Bacteria</taxon>
        <taxon>Pseudomonadati</taxon>
        <taxon>Pseudomonadota</taxon>
        <taxon>Alphaproteobacteria</taxon>
        <taxon>Rhodobacterales</taxon>
        <taxon>Paracoccaceae</taxon>
        <taxon>Cypionkella</taxon>
    </lineage>
</organism>
<dbReference type="Proteomes" id="UP001157355">
    <property type="component" value="Unassembled WGS sequence"/>
</dbReference>
<evidence type="ECO:0000313" key="1">
    <source>
        <dbReference type="EMBL" id="GLS87683.1"/>
    </source>
</evidence>
<reference evidence="1 2" key="1">
    <citation type="journal article" date="2014" name="Int. J. Syst. Evol. Microbiol.">
        <title>Complete genome sequence of Corynebacterium casei LMG S-19264T (=DSM 44701T), isolated from a smear-ripened cheese.</title>
        <authorList>
            <consortium name="US DOE Joint Genome Institute (JGI-PGF)"/>
            <person name="Walter F."/>
            <person name="Albersmeier A."/>
            <person name="Kalinowski J."/>
            <person name="Ruckert C."/>
        </authorList>
    </citation>
    <scope>NUCLEOTIDE SEQUENCE [LARGE SCALE GENOMIC DNA]</scope>
    <source>
        <strain evidence="1 2">NBRC 111766</strain>
    </source>
</reference>
<name>A0AA37TXF8_9RHOB</name>
<dbReference type="RefSeq" id="WP_284325857.1">
    <property type="nucleotide sequence ID" value="NZ_BSPP01000010.1"/>
</dbReference>
<dbReference type="AlphaFoldDB" id="A0AA37TXF8"/>
<dbReference type="EMBL" id="BSPP01000010">
    <property type="protein sequence ID" value="GLS87683.1"/>
    <property type="molecule type" value="Genomic_DNA"/>
</dbReference>
<proteinExistence type="predicted"/>
<keyword evidence="2" id="KW-1185">Reference proteome</keyword>
<evidence type="ECO:0000313" key="2">
    <source>
        <dbReference type="Proteomes" id="UP001157355"/>
    </source>
</evidence>